<dbReference type="RefSeq" id="WP_085405216.1">
    <property type="nucleotide sequence ID" value="NZ_NAFL01000285.1"/>
</dbReference>
<feature type="compositionally biased region" description="Pro residues" evidence="1">
    <location>
        <begin position="185"/>
        <end position="194"/>
    </location>
</feature>
<dbReference type="AlphaFoldDB" id="A0A1Y2J8S5"/>
<evidence type="ECO:0000256" key="2">
    <source>
        <dbReference type="SAM" id="Phobius"/>
    </source>
</evidence>
<sequence length="194" mass="21190">MSVGQNLPNITIGYSRGRLLVFFGAGLLLTLLCAALAFMWQQGKNITTFEVAACYVGAVFFGLATFRMLWRLISARSPVVFISRVGIRDLRLADETIAWSSVRKIQIWEQRLQKFVVLKLDPLVAGRFSGGFLGRALSLMNKTLGADSVIVNAGGLTMDVKTLLETCKQYWGAGRPAPSDHSVPEPEPAPEAVS</sequence>
<reference evidence="3 4" key="1">
    <citation type="submission" date="2017-03" db="EMBL/GenBank/DDBJ databases">
        <title>Whole genome sequences of fourteen strains of Bradyrhizobium canariense and one strain of Bradyrhizobium japonicum isolated from Lupinus (Papilionoideae: Genisteae) species in Algeria.</title>
        <authorList>
            <person name="Crovadore J."/>
            <person name="Chekireb D."/>
            <person name="Brachmann A."/>
            <person name="Chablais R."/>
            <person name="Cochard B."/>
            <person name="Lefort F."/>
        </authorList>
    </citation>
    <scope>NUCLEOTIDE SEQUENCE [LARGE SCALE GENOMIC DNA]</scope>
    <source>
        <strain evidence="3 4">UBMA197</strain>
    </source>
</reference>
<evidence type="ECO:0000256" key="1">
    <source>
        <dbReference type="SAM" id="MobiDB-lite"/>
    </source>
</evidence>
<evidence type="ECO:0000313" key="4">
    <source>
        <dbReference type="Proteomes" id="UP000193335"/>
    </source>
</evidence>
<name>A0A1Y2J8S5_BRAJP</name>
<keyword evidence="2" id="KW-1133">Transmembrane helix</keyword>
<keyword evidence="2" id="KW-0812">Transmembrane</keyword>
<evidence type="ECO:0000313" key="3">
    <source>
        <dbReference type="EMBL" id="OSJ22835.1"/>
    </source>
</evidence>
<proteinExistence type="predicted"/>
<dbReference type="Proteomes" id="UP000193335">
    <property type="component" value="Unassembled WGS sequence"/>
</dbReference>
<gene>
    <name evidence="3" type="ORF">BSZ19_45400</name>
</gene>
<feature type="region of interest" description="Disordered" evidence="1">
    <location>
        <begin position="173"/>
        <end position="194"/>
    </location>
</feature>
<feature type="transmembrane region" description="Helical" evidence="2">
    <location>
        <begin position="20"/>
        <end position="40"/>
    </location>
</feature>
<protein>
    <submittedName>
        <fullName evidence="3">Uncharacterized protein</fullName>
    </submittedName>
</protein>
<accession>A0A1Y2J8S5</accession>
<keyword evidence="2" id="KW-0472">Membrane</keyword>
<feature type="transmembrane region" description="Helical" evidence="2">
    <location>
        <begin position="46"/>
        <end position="66"/>
    </location>
</feature>
<comment type="caution">
    <text evidence="3">The sequence shown here is derived from an EMBL/GenBank/DDBJ whole genome shotgun (WGS) entry which is preliminary data.</text>
</comment>
<organism evidence="3 4">
    <name type="scientific">Bradyrhizobium japonicum</name>
    <dbReference type="NCBI Taxonomy" id="375"/>
    <lineage>
        <taxon>Bacteria</taxon>
        <taxon>Pseudomonadati</taxon>
        <taxon>Pseudomonadota</taxon>
        <taxon>Alphaproteobacteria</taxon>
        <taxon>Hyphomicrobiales</taxon>
        <taxon>Nitrobacteraceae</taxon>
        <taxon>Bradyrhizobium</taxon>
    </lineage>
</organism>
<dbReference type="InterPro" id="IPR048136">
    <property type="entry name" value="STM3941-like"/>
</dbReference>
<dbReference type="EMBL" id="NAFL01000285">
    <property type="protein sequence ID" value="OSJ22835.1"/>
    <property type="molecule type" value="Genomic_DNA"/>
</dbReference>
<dbReference type="NCBIfam" id="NF041635">
    <property type="entry name" value="STM3941_fam"/>
    <property type="match status" value="1"/>
</dbReference>